<keyword evidence="1" id="KW-0732">Signal</keyword>
<feature type="signal peptide" evidence="1">
    <location>
        <begin position="1"/>
        <end position="25"/>
    </location>
</feature>
<proteinExistence type="predicted"/>
<evidence type="ECO:0000313" key="4">
    <source>
        <dbReference type="Proteomes" id="UP000316292"/>
    </source>
</evidence>
<organism evidence="2 4">
    <name type="scientific">Eiseniibacteriota bacterium</name>
    <dbReference type="NCBI Taxonomy" id="2212470"/>
    <lineage>
        <taxon>Bacteria</taxon>
        <taxon>Candidatus Eiseniibacteriota</taxon>
    </lineage>
</organism>
<comment type="caution">
    <text evidence="2">The sequence shown here is derived from an EMBL/GenBank/DDBJ whole genome shotgun (WGS) entry which is preliminary data.</text>
</comment>
<feature type="chain" id="PRO_5039865633" evidence="1">
    <location>
        <begin position="26"/>
        <end position="184"/>
    </location>
</feature>
<reference evidence="4 5" key="1">
    <citation type="journal article" date="2019" name="Nat. Microbiol.">
        <title>Mediterranean grassland soil C-N compound turnover is dependent on rainfall and depth, and is mediated by genomically divergent microorganisms.</title>
        <authorList>
            <person name="Diamond S."/>
            <person name="Andeer P.F."/>
            <person name="Li Z."/>
            <person name="Crits-Christoph A."/>
            <person name="Burstein D."/>
            <person name="Anantharaman K."/>
            <person name="Lane K.R."/>
            <person name="Thomas B.C."/>
            <person name="Pan C."/>
            <person name="Northen T.R."/>
            <person name="Banfield J.F."/>
        </authorList>
    </citation>
    <scope>NUCLEOTIDE SEQUENCE [LARGE SCALE GENOMIC DNA]</scope>
    <source>
        <strain evidence="2">WS_1</strain>
        <strain evidence="3">WS_5</strain>
    </source>
</reference>
<evidence type="ECO:0000256" key="1">
    <source>
        <dbReference type="SAM" id="SignalP"/>
    </source>
</evidence>
<protein>
    <submittedName>
        <fullName evidence="2">Uncharacterized protein</fullName>
    </submittedName>
</protein>
<name>A0A538SDZ1_UNCEI</name>
<sequence>MNRHGLFLALIVAAGLSLHGAPARAAAPAEGHGMGFQGMGARIGFVDPENASSTVALGLHVDLGEFVRNVHVMPLVEYWKVGVSGIDVSDLTLASDVNLDFPVQGGRVVPYAGGGVGFHFVKFDNPFAPPGFDNSKTKLGLNIQGGIKNQVMPNLGIFGEVKYVFVSDVNQLKIMGGFTYNFIY</sequence>
<evidence type="ECO:0000313" key="5">
    <source>
        <dbReference type="Proteomes" id="UP000320913"/>
    </source>
</evidence>
<dbReference type="Proteomes" id="UP000316292">
    <property type="component" value="Unassembled WGS sequence"/>
</dbReference>
<evidence type="ECO:0000313" key="2">
    <source>
        <dbReference type="EMBL" id="TMQ49583.1"/>
    </source>
</evidence>
<accession>A0A538SDZ1</accession>
<dbReference type="EMBL" id="VBOR01000055">
    <property type="protein sequence ID" value="TMQ49583.1"/>
    <property type="molecule type" value="Genomic_DNA"/>
</dbReference>
<dbReference type="Gene3D" id="2.40.160.20">
    <property type="match status" value="1"/>
</dbReference>
<dbReference type="Proteomes" id="UP000320913">
    <property type="component" value="Unassembled WGS sequence"/>
</dbReference>
<dbReference type="InterPro" id="IPR011250">
    <property type="entry name" value="OMP/PagP_B-barrel"/>
</dbReference>
<dbReference type="EMBL" id="VBOV01000271">
    <property type="protein sequence ID" value="TMQ55237.1"/>
    <property type="molecule type" value="Genomic_DNA"/>
</dbReference>
<dbReference type="SUPFAM" id="SSF56925">
    <property type="entry name" value="OMPA-like"/>
    <property type="match status" value="1"/>
</dbReference>
<gene>
    <name evidence="2" type="ORF">E6K71_04385</name>
    <name evidence="3" type="ORF">E6K75_09655</name>
</gene>
<evidence type="ECO:0000313" key="3">
    <source>
        <dbReference type="EMBL" id="TMQ55237.1"/>
    </source>
</evidence>
<dbReference type="AlphaFoldDB" id="A0A538SDZ1"/>